<keyword evidence="3 6" id="KW-0479">Metal-binding</keyword>
<dbReference type="Pfam" id="PF00107">
    <property type="entry name" value="ADH_zinc_N"/>
    <property type="match status" value="1"/>
</dbReference>
<dbReference type="InterPro" id="IPR047109">
    <property type="entry name" value="CAD-like"/>
</dbReference>
<dbReference type="EMBL" id="JAKUCV010006256">
    <property type="protein sequence ID" value="KAJ4828118.1"/>
    <property type="molecule type" value="Genomic_DNA"/>
</dbReference>
<dbReference type="GO" id="GO:0009809">
    <property type="term" value="P:lignin biosynthetic process"/>
    <property type="evidence" value="ECO:0007669"/>
    <property type="project" value="UniProtKB-ARBA"/>
</dbReference>
<dbReference type="Proteomes" id="UP001141552">
    <property type="component" value="Unassembled WGS sequence"/>
</dbReference>
<sequence>MGDNEWGSIKYPFVPGHEMTGIVTKVGSNVKKFKVGDRVGAGAMAATCLDCELCTSSKENYCEKLELIIGGTFWDGTVMQGGFSKLIVYDQRYIVHVPESLPMDAASPLLCAGITVFTPMKYNHLFETTGRKVGVVGLGGLGHVAVKFAKAFGHHVTIISTSPSKEKEARVRLGADDFLLSTDANQMQAKKRSLDVIIDTTAVARDLGATLELLKVDGTLCIVGIPGEPYELPAIPLTFGKKNIQGSLIGSIEETQEMMDICGKHNITCDIELVKPGQINEAFDRILRNDIKYRFVIDIAEET</sequence>
<feature type="domain" description="Alcohol dehydrogenase-like N-terminal" evidence="8">
    <location>
        <begin position="6"/>
        <end position="99"/>
    </location>
</feature>
<dbReference type="InterPro" id="IPR013149">
    <property type="entry name" value="ADH-like_C"/>
</dbReference>
<dbReference type="InterPro" id="IPR036291">
    <property type="entry name" value="NAD(P)-bd_dom_sf"/>
</dbReference>
<evidence type="ECO:0000313" key="10">
    <source>
        <dbReference type="Proteomes" id="UP001141552"/>
    </source>
</evidence>
<keyword evidence="4 6" id="KW-0862">Zinc</keyword>
<name>A0A9Q0J4J0_9ROSI</name>
<dbReference type="PROSITE" id="PS00059">
    <property type="entry name" value="ADH_ZINC"/>
    <property type="match status" value="1"/>
</dbReference>
<protein>
    <submittedName>
        <fullName evidence="9">Cinnamyl alcohol dehydrogenase 6</fullName>
    </submittedName>
</protein>
<keyword evidence="5" id="KW-0560">Oxidoreductase</keyword>
<dbReference type="SUPFAM" id="SSF50129">
    <property type="entry name" value="GroES-like"/>
    <property type="match status" value="1"/>
</dbReference>
<reference evidence="9" key="1">
    <citation type="submission" date="2022-02" db="EMBL/GenBank/DDBJ databases">
        <authorList>
            <person name="Henning P.M."/>
            <person name="McCubbin A.G."/>
            <person name="Shore J.S."/>
        </authorList>
    </citation>
    <scope>NUCLEOTIDE SEQUENCE</scope>
    <source>
        <strain evidence="9">F60SS</strain>
        <tissue evidence="9">Leaves</tissue>
    </source>
</reference>
<comment type="cofactor">
    <cofactor evidence="1 6">
        <name>Zn(2+)</name>
        <dbReference type="ChEBI" id="CHEBI:29105"/>
    </cofactor>
</comment>
<dbReference type="OrthoDB" id="1879366at2759"/>
<dbReference type="FunFam" id="3.40.50.720:FF:000022">
    <property type="entry name" value="Cinnamyl alcohol dehydrogenase"/>
    <property type="match status" value="1"/>
</dbReference>
<dbReference type="AlphaFoldDB" id="A0A9Q0J4J0"/>
<evidence type="ECO:0000256" key="5">
    <source>
        <dbReference type="ARBA" id="ARBA00023002"/>
    </source>
</evidence>
<dbReference type="InterPro" id="IPR011032">
    <property type="entry name" value="GroES-like_sf"/>
</dbReference>
<accession>A0A9Q0J4J0</accession>
<comment type="caution">
    <text evidence="9">The sequence shown here is derived from an EMBL/GenBank/DDBJ whole genome shotgun (WGS) entry which is preliminary data.</text>
</comment>
<evidence type="ECO:0000256" key="2">
    <source>
        <dbReference type="ARBA" id="ARBA00008072"/>
    </source>
</evidence>
<evidence type="ECO:0000256" key="3">
    <source>
        <dbReference type="ARBA" id="ARBA00022723"/>
    </source>
</evidence>
<dbReference type="GO" id="GO:0008270">
    <property type="term" value="F:zinc ion binding"/>
    <property type="evidence" value="ECO:0007669"/>
    <property type="project" value="InterPro"/>
</dbReference>
<comment type="similarity">
    <text evidence="2 6">Belongs to the zinc-containing alcohol dehydrogenase family.</text>
</comment>
<evidence type="ECO:0000259" key="8">
    <source>
        <dbReference type="Pfam" id="PF08240"/>
    </source>
</evidence>
<dbReference type="PANTHER" id="PTHR42683">
    <property type="entry name" value="ALDEHYDE REDUCTASE"/>
    <property type="match status" value="1"/>
</dbReference>
<evidence type="ECO:0000256" key="1">
    <source>
        <dbReference type="ARBA" id="ARBA00001947"/>
    </source>
</evidence>
<dbReference type="InterPro" id="IPR002328">
    <property type="entry name" value="ADH_Zn_CS"/>
</dbReference>
<feature type="domain" description="Alcohol dehydrogenase-like C-terminal" evidence="7">
    <location>
        <begin position="140"/>
        <end position="261"/>
    </location>
</feature>
<evidence type="ECO:0000259" key="7">
    <source>
        <dbReference type="Pfam" id="PF00107"/>
    </source>
</evidence>
<gene>
    <name evidence="9" type="primary">CAD6_1</name>
    <name evidence="9" type="ORF">Tsubulata_007168</name>
</gene>
<dbReference type="SUPFAM" id="SSF51735">
    <property type="entry name" value="NAD(P)-binding Rossmann-fold domains"/>
    <property type="match status" value="1"/>
</dbReference>
<dbReference type="Pfam" id="PF08240">
    <property type="entry name" value="ADH_N"/>
    <property type="match status" value="1"/>
</dbReference>
<evidence type="ECO:0000256" key="4">
    <source>
        <dbReference type="ARBA" id="ARBA00022833"/>
    </source>
</evidence>
<dbReference type="Gene3D" id="3.90.180.10">
    <property type="entry name" value="Medium-chain alcohol dehydrogenases, catalytic domain"/>
    <property type="match status" value="1"/>
</dbReference>
<dbReference type="CDD" id="cd05283">
    <property type="entry name" value="CAD1"/>
    <property type="match status" value="1"/>
</dbReference>
<keyword evidence="10" id="KW-1185">Reference proteome</keyword>
<reference evidence="9" key="2">
    <citation type="journal article" date="2023" name="Plants (Basel)">
        <title>Annotation of the Turnera subulata (Passifloraceae) Draft Genome Reveals the S-Locus Evolved after the Divergence of Turneroideae from Passifloroideae in a Stepwise Manner.</title>
        <authorList>
            <person name="Henning P.M."/>
            <person name="Roalson E.H."/>
            <person name="Mir W."/>
            <person name="McCubbin A.G."/>
            <person name="Shore J.S."/>
        </authorList>
    </citation>
    <scope>NUCLEOTIDE SEQUENCE</scope>
    <source>
        <strain evidence="9">F60SS</strain>
    </source>
</reference>
<dbReference type="InterPro" id="IPR013154">
    <property type="entry name" value="ADH-like_N"/>
</dbReference>
<proteinExistence type="inferred from homology"/>
<dbReference type="GO" id="GO:0016616">
    <property type="term" value="F:oxidoreductase activity, acting on the CH-OH group of donors, NAD or NADP as acceptor"/>
    <property type="evidence" value="ECO:0007669"/>
    <property type="project" value="InterPro"/>
</dbReference>
<evidence type="ECO:0000256" key="6">
    <source>
        <dbReference type="RuleBase" id="RU361277"/>
    </source>
</evidence>
<dbReference type="Gene3D" id="3.40.50.720">
    <property type="entry name" value="NAD(P)-binding Rossmann-like Domain"/>
    <property type="match status" value="1"/>
</dbReference>
<organism evidence="9 10">
    <name type="scientific">Turnera subulata</name>
    <dbReference type="NCBI Taxonomy" id="218843"/>
    <lineage>
        <taxon>Eukaryota</taxon>
        <taxon>Viridiplantae</taxon>
        <taxon>Streptophyta</taxon>
        <taxon>Embryophyta</taxon>
        <taxon>Tracheophyta</taxon>
        <taxon>Spermatophyta</taxon>
        <taxon>Magnoliopsida</taxon>
        <taxon>eudicotyledons</taxon>
        <taxon>Gunneridae</taxon>
        <taxon>Pentapetalae</taxon>
        <taxon>rosids</taxon>
        <taxon>fabids</taxon>
        <taxon>Malpighiales</taxon>
        <taxon>Passifloraceae</taxon>
        <taxon>Turnera</taxon>
    </lineage>
</organism>
<evidence type="ECO:0000313" key="9">
    <source>
        <dbReference type="EMBL" id="KAJ4828118.1"/>
    </source>
</evidence>